<sequence length="757" mass="86389">MKIKKCPTCGQQIVKKQDKNVENPPSFVSGDARDVVKFYRHNRTGFLRKVAQTIARSTSSLFEKNVSTKPPKSKRRRSYCQVKLPPLEQAVIRLKHLRSLNFINNQIPYVVTSSTCSDKHVLRTHFTSDSLTFEFFNTISPISVGNCSAKFDVFLCGVNSDQRSLHFWEHLLTFVSLVNDKKRQNKVLEIWVPELGDCCDQLFLVVDGCIINDVPSSNRPKASTFSPFEVKRRKRRMRDLKSQRSDNTLHQFTQLDIQPNANECVFKVDQTKIDFIGAKRQRLEEDDFNIMNNSGSGTINVANDENNENMDLSINSDSGKHQQRRIRMLRSSYSGTKFAINAAKEHQDETKILSDLSAHISSKIRLRGTRLIGKWINKQTSMNNNEHGNLNQFNRVFTPIFSSRGIYLSTSIINKNDMSGLADLKNLNYQMIEDINIESSKRASRDSFSNEHGYGSIYDRKLIPGLATKTINPPQLSANIDSNVNDKNRSSLSSTKLNNKTNKPVRYFISGSNPSVIQNSALSLADLRQFPPTWRAPVKCLICSRRFNHIWNLAFHFMTNYPSLTFKFYIDASKNDVNDCSSSKNSEKNEQDPSFIIRFSTSNETDELGKNGANRQILIFRNKARFMRSSFLELSNLDVDDKHTIVSSVNSLRDKISVFMPVNSGINFKGVLPFNGSKYVEFSSVGLCSVDCDRGWIRDSYKQAIIILLFFMKNFFLYSASTRLPISYPKKSVSLFTGMNLLENRLIRNLLNIKCLC</sequence>
<dbReference type="EMBL" id="CAJEWN010001154">
    <property type="protein sequence ID" value="CAD2194883.1"/>
    <property type="molecule type" value="Genomic_DNA"/>
</dbReference>
<evidence type="ECO:0000256" key="1">
    <source>
        <dbReference type="SAM" id="MobiDB-lite"/>
    </source>
</evidence>
<evidence type="ECO:0000313" key="3">
    <source>
        <dbReference type="Proteomes" id="UP000580250"/>
    </source>
</evidence>
<name>A0A6V7X6L8_MELEN</name>
<protein>
    <submittedName>
        <fullName evidence="2">Uncharacterized protein</fullName>
    </submittedName>
</protein>
<reference evidence="2 3" key="1">
    <citation type="submission" date="2020-08" db="EMBL/GenBank/DDBJ databases">
        <authorList>
            <person name="Koutsovoulos G."/>
            <person name="Danchin GJ E."/>
        </authorList>
    </citation>
    <scope>NUCLEOTIDE SEQUENCE [LARGE SCALE GENOMIC DNA]</scope>
</reference>
<proteinExistence type="predicted"/>
<accession>A0A6V7X6L8</accession>
<organism evidence="2 3">
    <name type="scientific">Meloidogyne enterolobii</name>
    <name type="common">Root-knot nematode worm</name>
    <name type="synonym">Meloidogyne mayaguensis</name>
    <dbReference type="NCBI Taxonomy" id="390850"/>
    <lineage>
        <taxon>Eukaryota</taxon>
        <taxon>Metazoa</taxon>
        <taxon>Ecdysozoa</taxon>
        <taxon>Nematoda</taxon>
        <taxon>Chromadorea</taxon>
        <taxon>Rhabditida</taxon>
        <taxon>Tylenchina</taxon>
        <taxon>Tylenchomorpha</taxon>
        <taxon>Tylenchoidea</taxon>
        <taxon>Meloidogynidae</taxon>
        <taxon>Meloidogyninae</taxon>
        <taxon>Meloidogyne</taxon>
    </lineage>
</organism>
<dbReference type="Proteomes" id="UP000580250">
    <property type="component" value="Unassembled WGS sequence"/>
</dbReference>
<dbReference type="AlphaFoldDB" id="A0A6V7X6L8"/>
<feature type="region of interest" description="Disordered" evidence="1">
    <location>
        <begin position="477"/>
        <end position="497"/>
    </location>
</feature>
<dbReference type="OrthoDB" id="166746at2759"/>
<evidence type="ECO:0000313" key="2">
    <source>
        <dbReference type="EMBL" id="CAD2194883.1"/>
    </source>
</evidence>
<comment type="caution">
    <text evidence="2">The sequence shown here is derived from an EMBL/GenBank/DDBJ whole genome shotgun (WGS) entry which is preliminary data.</text>
</comment>
<gene>
    <name evidence="2" type="ORF">MENT_LOCUS47935</name>
</gene>